<proteinExistence type="predicted"/>
<reference evidence="1 2" key="1">
    <citation type="submission" date="2009-11" db="EMBL/GenBank/DDBJ databases">
        <title>Annotation of Allomyces macrogynus ATCC 38327.</title>
        <authorList>
            <consortium name="The Broad Institute Genome Sequencing Platform"/>
            <person name="Russ C."/>
            <person name="Cuomo C."/>
            <person name="Burger G."/>
            <person name="Gray M.W."/>
            <person name="Holland P.W.H."/>
            <person name="King N."/>
            <person name="Lang F.B.F."/>
            <person name="Roger A.J."/>
            <person name="Ruiz-Trillo I."/>
            <person name="Young S.K."/>
            <person name="Zeng Q."/>
            <person name="Gargeya S."/>
            <person name="Fitzgerald M."/>
            <person name="Haas B."/>
            <person name="Abouelleil A."/>
            <person name="Alvarado L."/>
            <person name="Arachchi H.M."/>
            <person name="Berlin A."/>
            <person name="Chapman S.B."/>
            <person name="Gearin G."/>
            <person name="Goldberg J."/>
            <person name="Griggs A."/>
            <person name="Gujja S."/>
            <person name="Hansen M."/>
            <person name="Heiman D."/>
            <person name="Howarth C."/>
            <person name="Larimer J."/>
            <person name="Lui A."/>
            <person name="MacDonald P.J.P."/>
            <person name="McCowen C."/>
            <person name="Montmayeur A."/>
            <person name="Murphy C."/>
            <person name="Neiman D."/>
            <person name="Pearson M."/>
            <person name="Priest M."/>
            <person name="Roberts A."/>
            <person name="Saif S."/>
            <person name="Shea T."/>
            <person name="Sisk P."/>
            <person name="Stolte C."/>
            <person name="Sykes S."/>
            <person name="Wortman J."/>
            <person name="Nusbaum C."/>
            <person name="Birren B."/>
        </authorList>
    </citation>
    <scope>NUCLEOTIDE SEQUENCE [LARGE SCALE GENOMIC DNA]</scope>
    <source>
        <strain evidence="1 2">ATCC 38327</strain>
    </source>
</reference>
<dbReference type="EMBL" id="GG745328">
    <property type="protein sequence ID" value="KNE54074.1"/>
    <property type="molecule type" value="Genomic_DNA"/>
</dbReference>
<organism evidence="1 2">
    <name type="scientific">Allomyces macrogynus (strain ATCC 38327)</name>
    <name type="common">Allomyces javanicus var. macrogynus</name>
    <dbReference type="NCBI Taxonomy" id="578462"/>
    <lineage>
        <taxon>Eukaryota</taxon>
        <taxon>Fungi</taxon>
        <taxon>Fungi incertae sedis</taxon>
        <taxon>Blastocladiomycota</taxon>
        <taxon>Blastocladiomycetes</taxon>
        <taxon>Blastocladiales</taxon>
        <taxon>Blastocladiaceae</taxon>
        <taxon>Allomyces</taxon>
    </lineage>
</organism>
<gene>
    <name evidence="1" type="ORF">AMAG_17618</name>
</gene>
<dbReference type="VEuPathDB" id="FungiDB:AMAG_17618"/>
<protein>
    <submittedName>
        <fullName evidence="1">Uncharacterized protein</fullName>
    </submittedName>
</protein>
<evidence type="ECO:0000313" key="2">
    <source>
        <dbReference type="Proteomes" id="UP000054350"/>
    </source>
</evidence>
<name>A0A0L0RVB5_ALLM3</name>
<sequence>MVACADDNPALLPPAFLLSALFPAPHETTNSLPELALRDADAPPAIADTIVADMPISRVDSAAPALPSLEFTPETTEKNSVIQELEPPIVPVASLSPTVRALSAADMPLLVFDLDPAATITPPCSSNISPASSPPRIGEQTGLALAGLQPPRVVLDHICSTPMDHVALAATQVPSPPIALAPLPASNSLRFTRFDLVAPHDPTYTHFELFAPQSPTEPGLPPDSTLASSFTKKLATALVTSISESLAAFPTPLPGTDPNLAVLAMVLPYVFDVMAVAPSVTERALYAAGIDPFQGLDLAALVAKINEFEKNVPLSLVRLPTTTAGIAARSASSSSRRRAADAVVKAPAAKKRRVDDPVGDTSVPGSVPVPHPHAAYHALFPAVMQQFPQCDAIGAVAQACVAYACERRLAFSEFQQVLVMGLPVLAEAYERLRERRVEK</sequence>
<evidence type="ECO:0000313" key="1">
    <source>
        <dbReference type="EMBL" id="KNE54074.1"/>
    </source>
</evidence>
<dbReference type="OrthoDB" id="10400822at2759"/>
<keyword evidence="2" id="KW-1185">Reference proteome</keyword>
<accession>A0A0L0RVB5</accession>
<dbReference type="Proteomes" id="UP000054350">
    <property type="component" value="Unassembled WGS sequence"/>
</dbReference>
<dbReference type="AlphaFoldDB" id="A0A0L0RVB5"/>
<reference evidence="2" key="2">
    <citation type="submission" date="2009-11" db="EMBL/GenBank/DDBJ databases">
        <title>The Genome Sequence of Allomyces macrogynus strain ATCC 38327.</title>
        <authorList>
            <consortium name="The Broad Institute Genome Sequencing Platform"/>
            <person name="Russ C."/>
            <person name="Cuomo C."/>
            <person name="Shea T."/>
            <person name="Young S.K."/>
            <person name="Zeng Q."/>
            <person name="Koehrsen M."/>
            <person name="Haas B."/>
            <person name="Borodovsky M."/>
            <person name="Guigo R."/>
            <person name="Alvarado L."/>
            <person name="Berlin A."/>
            <person name="Borenstein D."/>
            <person name="Chen Z."/>
            <person name="Engels R."/>
            <person name="Freedman E."/>
            <person name="Gellesch M."/>
            <person name="Goldberg J."/>
            <person name="Griggs A."/>
            <person name="Gujja S."/>
            <person name="Heiman D."/>
            <person name="Hepburn T."/>
            <person name="Howarth C."/>
            <person name="Jen D."/>
            <person name="Larson L."/>
            <person name="Lewis B."/>
            <person name="Mehta T."/>
            <person name="Park D."/>
            <person name="Pearson M."/>
            <person name="Roberts A."/>
            <person name="Saif S."/>
            <person name="Shenoy N."/>
            <person name="Sisk P."/>
            <person name="Stolte C."/>
            <person name="Sykes S."/>
            <person name="Walk T."/>
            <person name="White J."/>
            <person name="Yandava C."/>
            <person name="Burger G."/>
            <person name="Gray M.W."/>
            <person name="Holland P.W.H."/>
            <person name="King N."/>
            <person name="Lang F.B.F."/>
            <person name="Roger A.J."/>
            <person name="Ruiz-Trillo I."/>
            <person name="Lander E."/>
            <person name="Nusbaum C."/>
        </authorList>
    </citation>
    <scope>NUCLEOTIDE SEQUENCE [LARGE SCALE GENOMIC DNA]</scope>
    <source>
        <strain evidence="2">ATCC 38327</strain>
    </source>
</reference>